<evidence type="ECO:0000313" key="2">
    <source>
        <dbReference type="Proteomes" id="UP000522313"/>
    </source>
</evidence>
<protein>
    <submittedName>
        <fullName evidence="1">Uncharacterized protein</fullName>
    </submittedName>
</protein>
<organism evidence="1 2">
    <name type="scientific">Sphingomonas endophytica</name>
    <dbReference type="NCBI Taxonomy" id="869719"/>
    <lineage>
        <taxon>Bacteria</taxon>
        <taxon>Pseudomonadati</taxon>
        <taxon>Pseudomonadota</taxon>
        <taxon>Alphaproteobacteria</taxon>
        <taxon>Sphingomonadales</taxon>
        <taxon>Sphingomonadaceae</taxon>
        <taxon>Sphingomonas</taxon>
    </lineage>
</organism>
<comment type="caution">
    <text evidence="1">The sequence shown here is derived from an EMBL/GenBank/DDBJ whole genome shotgun (WGS) entry which is preliminary data.</text>
</comment>
<name>A0A7X0MN60_9SPHN</name>
<dbReference type="EMBL" id="JACHBT010000001">
    <property type="protein sequence ID" value="MBB6503193.1"/>
    <property type="molecule type" value="Genomic_DNA"/>
</dbReference>
<reference evidence="1 2" key="1">
    <citation type="submission" date="2020-08" db="EMBL/GenBank/DDBJ databases">
        <title>The Agave Microbiome: Exploring the role of microbial communities in plant adaptations to desert environments.</title>
        <authorList>
            <person name="Partida-Martinez L.P."/>
        </authorList>
    </citation>
    <scope>NUCLEOTIDE SEQUENCE [LARGE SCALE GENOMIC DNA]</scope>
    <source>
        <strain evidence="1 2">AS3.13</strain>
    </source>
</reference>
<accession>A0A7X0MN60</accession>
<gene>
    <name evidence="1" type="ORF">F4693_000142</name>
</gene>
<dbReference type="AlphaFoldDB" id="A0A7X0MN60"/>
<reference evidence="1 2" key="2">
    <citation type="submission" date="2020-08" db="EMBL/GenBank/DDBJ databases">
        <authorList>
            <person name="Partida-Martinez L."/>
            <person name="Huntemann M."/>
            <person name="Clum A."/>
            <person name="Wang J."/>
            <person name="Palaniappan K."/>
            <person name="Ritter S."/>
            <person name="Chen I.-M."/>
            <person name="Stamatis D."/>
            <person name="Reddy T."/>
            <person name="O'Malley R."/>
            <person name="Daum C."/>
            <person name="Shapiro N."/>
            <person name="Ivanova N."/>
            <person name="Kyrpides N."/>
            <person name="Woyke T."/>
        </authorList>
    </citation>
    <scope>NUCLEOTIDE SEQUENCE [LARGE SCALE GENOMIC DNA]</scope>
    <source>
        <strain evidence="1 2">AS3.13</strain>
    </source>
</reference>
<evidence type="ECO:0000313" key="1">
    <source>
        <dbReference type="EMBL" id="MBB6503193.1"/>
    </source>
</evidence>
<sequence>MELFVSGGYPLRVGFRPNFAISRAGPTSLKAAIADVAKGDPFATRYNLACFSLGRHPTAMIKLFFLALASTAEVSAAAPPCVPIASDHLAPTSSAFEDHRALRKAIGEPMPQAPTMVMMYGRGGHLSTIEYSIVLARGAGSVWHGTAVGRRQIWIKDAPYTPMKRIEWVLDEDQAHQLDDALSRRCPLDRAVASNANDRAPSLGYIAERIDVIQQGQPPVTYHASEGDGRVASLIRPPQ</sequence>
<proteinExistence type="predicted"/>
<dbReference type="Proteomes" id="UP000522313">
    <property type="component" value="Unassembled WGS sequence"/>
</dbReference>